<proteinExistence type="predicted"/>
<keyword evidence="3" id="KW-0496">Mitochondrion</keyword>
<comment type="caution">
    <text evidence="3">The sequence shown here is derived from an EMBL/GenBank/DDBJ whole genome shotgun (WGS) entry which is preliminary data.</text>
</comment>
<name>A0A117NI30_PICGL</name>
<feature type="region of interest" description="Disordered" evidence="1">
    <location>
        <begin position="62"/>
        <end position="87"/>
    </location>
</feature>
<dbReference type="EMBL" id="LKAM01000003">
    <property type="protein sequence ID" value="KUM49298.1"/>
    <property type="molecule type" value="Genomic_DNA"/>
</dbReference>
<organism evidence="3">
    <name type="scientific">Picea glauca</name>
    <name type="common">White spruce</name>
    <name type="synonym">Pinus glauca</name>
    <dbReference type="NCBI Taxonomy" id="3330"/>
    <lineage>
        <taxon>Eukaryota</taxon>
        <taxon>Viridiplantae</taxon>
        <taxon>Streptophyta</taxon>
        <taxon>Embryophyta</taxon>
        <taxon>Tracheophyta</taxon>
        <taxon>Spermatophyta</taxon>
        <taxon>Pinopsida</taxon>
        <taxon>Pinidae</taxon>
        <taxon>Conifers I</taxon>
        <taxon>Pinales</taxon>
        <taxon>Pinaceae</taxon>
        <taxon>Picea</taxon>
    </lineage>
</organism>
<accession>A0A117NI30</accession>
<keyword evidence="2" id="KW-0732">Signal</keyword>
<gene>
    <name evidence="3" type="ORF">ABT39_MTgene3847</name>
</gene>
<feature type="compositionally biased region" description="Basic and acidic residues" evidence="1">
    <location>
        <begin position="76"/>
        <end position="87"/>
    </location>
</feature>
<feature type="signal peptide" evidence="2">
    <location>
        <begin position="1"/>
        <end position="18"/>
    </location>
</feature>
<feature type="compositionally biased region" description="Polar residues" evidence="1">
    <location>
        <begin position="66"/>
        <end position="75"/>
    </location>
</feature>
<evidence type="ECO:0000256" key="2">
    <source>
        <dbReference type="SAM" id="SignalP"/>
    </source>
</evidence>
<geneLocation type="mitochondrion" evidence="3"/>
<reference evidence="3" key="1">
    <citation type="journal article" date="2015" name="Genome Biol. Evol.">
        <title>Organellar Genomes of White Spruce (Picea glauca): Assembly and Annotation.</title>
        <authorList>
            <person name="Jackman S.D."/>
            <person name="Warren R.L."/>
            <person name="Gibb E.A."/>
            <person name="Vandervalk B.P."/>
            <person name="Mohamadi H."/>
            <person name="Chu J."/>
            <person name="Raymond A."/>
            <person name="Pleasance S."/>
            <person name="Coope R."/>
            <person name="Wildung M.R."/>
            <person name="Ritland C.E."/>
            <person name="Bousquet J."/>
            <person name="Jones S.J."/>
            <person name="Bohlmann J."/>
            <person name="Birol I."/>
        </authorList>
    </citation>
    <scope>NUCLEOTIDE SEQUENCE [LARGE SCALE GENOMIC DNA]</scope>
    <source>
        <tissue evidence="3">Flushing bud</tissue>
    </source>
</reference>
<protein>
    <submittedName>
        <fullName evidence="3">Uncharacterized protein</fullName>
    </submittedName>
</protein>
<evidence type="ECO:0000313" key="3">
    <source>
        <dbReference type="EMBL" id="KUM49298.1"/>
    </source>
</evidence>
<evidence type="ECO:0000256" key="1">
    <source>
        <dbReference type="SAM" id="MobiDB-lite"/>
    </source>
</evidence>
<sequence length="101" mass="11599">MIPLNLIRIDFWLASSWAGWLGLMDGTGLMGLMDGIDGIAGWDRWLGIGRDMKEDGRDSFIDTSERTTCTPTNLPENREKKKPAELEPKTRSRYIPWIIRF</sequence>
<dbReference type="AlphaFoldDB" id="A0A117NI30"/>
<feature type="chain" id="PRO_5007152054" evidence="2">
    <location>
        <begin position="19"/>
        <end position="101"/>
    </location>
</feature>